<organism evidence="1 2">
    <name type="scientific">Zalaria obscura</name>
    <dbReference type="NCBI Taxonomy" id="2024903"/>
    <lineage>
        <taxon>Eukaryota</taxon>
        <taxon>Fungi</taxon>
        <taxon>Dikarya</taxon>
        <taxon>Ascomycota</taxon>
        <taxon>Pezizomycotina</taxon>
        <taxon>Dothideomycetes</taxon>
        <taxon>Dothideomycetidae</taxon>
        <taxon>Dothideales</taxon>
        <taxon>Zalariaceae</taxon>
        <taxon>Zalaria</taxon>
    </lineage>
</organism>
<dbReference type="EMBL" id="JAMKPW020000033">
    <property type="protein sequence ID" value="KAK8201970.1"/>
    <property type="molecule type" value="Genomic_DNA"/>
</dbReference>
<sequence length="305" mass="34418">MGLVHTAHEHRRLRPPALRHPPQILRPRDHRQNRLHPGPRNLRPPLHRATNPVPPHAVRVPPLAATPNRSALHADLLALPAHHHRRDAKVRRPLRRRLAPRDRARALLDLRRVHAPGRLRTVLVLVQRETDAGRGDDAVVDPARVPRYAGRDRRHLYRKVDGKWFAGSECEAGDVYCGWTAGVHGACVDWDEQCVAGWRVAWGQGDVVSSRMVSKVSLLVIVLDEVLICLVCCRWAFVFPNVGFTIAIIDIGQQLESEGVLWVGSAMTILIVITWISVFVCHVWAVLTERMMMPGMDEDKGEEDL</sequence>
<proteinExistence type="predicted"/>
<comment type="caution">
    <text evidence="1">The sequence shown here is derived from an EMBL/GenBank/DDBJ whole genome shotgun (WGS) entry which is preliminary data.</text>
</comment>
<keyword evidence="2" id="KW-1185">Reference proteome</keyword>
<protein>
    <submittedName>
        <fullName evidence="1">Uncharacterized protein</fullName>
    </submittedName>
</protein>
<gene>
    <name evidence="1" type="ORF">M8818_005495</name>
</gene>
<reference evidence="1" key="1">
    <citation type="submission" date="2024-02" db="EMBL/GenBank/DDBJ databases">
        <title>Metagenome Assembled Genome of Zalaria obscura JY119.</title>
        <authorList>
            <person name="Vighnesh L."/>
            <person name="Jagadeeshwari U."/>
            <person name="Venkata Ramana C."/>
            <person name="Sasikala C."/>
        </authorList>
    </citation>
    <scope>NUCLEOTIDE SEQUENCE</scope>
    <source>
        <strain evidence="1">JY119</strain>
    </source>
</reference>
<dbReference type="Proteomes" id="UP001320706">
    <property type="component" value="Unassembled WGS sequence"/>
</dbReference>
<name>A0ACC3SB89_9PEZI</name>
<evidence type="ECO:0000313" key="2">
    <source>
        <dbReference type="Proteomes" id="UP001320706"/>
    </source>
</evidence>
<accession>A0ACC3SB89</accession>
<evidence type="ECO:0000313" key="1">
    <source>
        <dbReference type="EMBL" id="KAK8201970.1"/>
    </source>
</evidence>